<proteinExistence type="predicted"/>
<keyword evidence="1" id="KW-0732">Signal</keyword>
<protein>
    <recommendedName>
        <fullName evidence="2">NAD(P)-binding domain-containing protein</fullName>
    </recommendedName>
</protein>
<dbReference type="InterPro" id="IPR016040">
    <property type="entry name" value="NAD(P)-bd_dom"/>
</dbReference>
<dbReference type="OrthoDB" id="419598at2759"/>
<sequence>MAHPTLLLALAAFAVRCAADMVAVTGATGKLGRHAVQQLVEQGYSVRCLCRSAPTKPSRGEDATAGEVAAWLATLPGVEVFQGQVTEKEKVMELLRGCSACLALHGAKRYTKPEDLLPWVDESTDANHGKQVNCEAVGYLLNAAVANGCKRLVRVTGKGEDPWSPFSILINGLGSMAKAWNQEGERRLRGQSQVDYTIIRPGYMGKVDATLDDEVSLALADDGGDLKVSAIPHRCVAELCVRCLAYPNAARATLVAMTQPGDGPRPRRAMQGPLLLVVLFAFCNVAGAEDAASCEGDDPALLQSKQTRSLGNLSLQNVQLHSLPIPPTTCAHCCWQDGEEVPCLDVEGCAARGPQKGKYAIVLSLVGAAVQSANETRFRYFASMRAAAKLAGADILLLVDKRNSATLSPFVLKLVQDKELKLLLVDWEVPPQMTWTNSKVPWCGRQDFIRLHVLGLQGYDAAAYYDTDVEFRGDITPMLKCAATGKFLSSSGGIGEPLNVGFFALRPDSRLLSAALALAEIGFDKQTSELRIPGGGI</sequence>
<dbReference type="AlphaFoldDB" id="A0A812KLR7"/>
<dbReference type="InterPro" id="IPR036291">
    <property type="entry name" value="NAD(P)-bd_dom_sf"/>
</dbReference>
<dbReference type="Proteomes" id="UP000601435">
    <property type="component" value="Unassembled WGS sequence"/>
</dbReference>
<dbReference type="PANTHER" id="PTHR15020:SF11">
    <property type="entry name" value="OS06G0360300 PROTEIN"/>
    <property type="match status" value="1"/>
</dbReference>
<dbReference type="EMBL" id="CAJNJA010007565">
    <property type="protein sequence ID" value="CAE7226267.1"/>
    <property type="molecule type" value="Genomic_DNA"/>
</dbReference>
<dbReference type="PANTHER" id="PTHR15020">
    <property type="entry name" value="FLAVIN REDUCTASE-RELATED"/>
    <property type="match status" value="1"/>
</dbReference>
<evidence type="ECO:0000313" key="3">
    <source>
        <dbReference type="EMBL" id="CAE7226267.1"/>
    </source>
</evidence>
<dbReference type="SUPFAM" id="SSF51735">
    <property type="entry name" value="NAD(P)-binding Rossmann-fold domains"/>
    <property type="match status" value="1"/>
</dbReference>
<feature type="domain" description="NAD(P)-binding" evidence="2">
    <location>
        <begin position="26"/>
        <end position="246"/>
    </location>
</feature>
<evidence type="ECO:0000256" key="1">
    <source>
        <dbReference type="SAM" id="SignalP"/>
    </source>
</evidence>
<accession>A0A812KLR7</accession>
<evidence type="ECO:0000259" key="2">
    <source>
        <dbReference type="Pfam" id="PF13460"/>
    </source>
</evidence>
<feature type="chain" id="PRO_5032832250" description="NAD(P)-binding domain-containing protein" evidence="1">
    <location>
        <begin position="20"/>
        <end position="537"/>
    </location>
</feature>
<reference evidence="3" key="1">
    <citation type="submission" date="2021-02" db="EMBL/GenBank/DDBJ databases">
        <authorList>
            <person name="Dougan E. K."/>
            <person name="Rhodes N."/>
            <person name="Thang M."/>
            <person name="Chan C."/>
        </authorList>
    </citation>
    <scope>NUCLEOTIDE SEQUENCE</scope>
</reference>
<keyword evidence="4" id="KW-1185">Reference proteome</keyword>
<dbReference type="Pfam" id="PF13460">
    <property type="entry name" value="NAD_binding_10"/>
    <property type="match status" value="1"/>
</dbReference>
<evidence type="ECO:0000313" key="4">
    <source>
        <dbReference type="Proteomes" id="UP000601435"/>
    </source>
</evidence>
<dbReference type="Gene3D" id="3.40.50.720">
    <property type="entry name" value="NAD(P)-binding Rossmann-like Domain"/>
    <property type="match status" value="1"/>
</dbReference>
<feature type="signal peptide" evidence="1">
    <location>
        <begin position="1"/>
        <end position="19"/>
    </location>
</feature>
<name>A0A812KLR7_9DINO</name>
<organism evidence="3 4">
    <name type="scientific">Symbiodinium necroappetens</name>
    <dbReference type="NCBI Taxonomy" id="1628268"/>
    <lineage>
        <taxon>Eukaryota</taxon>
        <taxon>Sar</taxon>
        <taxon>Alveolata</taxon>
        <taxon>Dinophyceae</taxon>
        <taxon>Suessiales</taxon>
        <taxon>Symbiodiniaceae</taxon>
        <taxon>Symbiodinium</taxon>
    </lineage>
</organism>
<gene>
    <name evidence="3" type="ORF">SNEC2469_LOCUS3209</name>
</gene>
<comment type="caution">
    <text evidence="3">The sequence shown here is derived from an EMBL/GenBank/DDBJ whole genome shotgun (WGS) entry which is preliminary data.</text>
</comment>